<evidence type="ECO:0000256" key="1">
    <source>
        <dbReference type="SAM" id="Coils"/>
    </source>
</evidence>
<reference evidence="2" key="1">
    <citation type="submission" date="2022-03" db="EMBL/GenBank/DDBJ databases">
        <authorList>
            <person name="Lindestad O."/>
        </authorList>
    </citation>
    <scope>NUCLEOTIDE SEQUENCE</scope>
</reference>
<proteinExistence type="predicted"/>
<dbReference type="EMBL" id="CAKXAJ010025951">
    <property type="protein sequence ID" value="CAH2247021.1"/>
    <property type="molecule type" value="Genomic_DNA"/>
</dbReference>
<feature type="coiled-coil region" evidence="1">
    <location>
        <begin position="471"/>
        <end position="535"/>
    </location>
</feature>
<evidence type="ECO:0000313" key="2">
    <source>
        <dbReference type="EMBL" id="CAH2247021.1"/>
    </source>
</evidence>
<keyword evidence="1" id="KW-0175">Coiled coil</keyword>
<evidence type="ECO:0000313" key="3">
    <source>
        <dbReference type="Proteomes" id="UP000838756"/>
    </source>
</evidence>
<dbReference type="Proteomes" id="UP000838756">
    <property type="component" value="Unassembled WGS sequence"/>
</dbReference>
<sequence>MEEIMSKELFDEKDLTKYSPDYNSQDIYLRMQLRRELVKDTHNHVVAGRTNCQKKNIMKTKSCSRTKKEIVKLRAYFQNKNLQNQCMLKNVERINQNKYLRAYKNTNQDVALDIDDNYLLEDDFALCTSDPADDNFDLVIENDSEFKLIQKDSCNSLQMENNCKGKSNKKIVRNYDKRPHKNNSFETKTISMVNPVHKPTKTNHDDLNDPSIENITIKQDNEICNDSVATCNLFKKDLQSLLIMMTINSTMDQNTESDDITPTETTAAVSNLCNFSIDVCDSTKHKNEISYNIETGELDTLLNIQPIIKGCSVRQKYIINKYINLWKVFVKNKRENGMLQQRQETLNIFFDRLTKKKNSASSSDEPDRKSYNLARDYNSYRHRYKLQKHIIALQKAKLEEQNKLIEQLKYNKIVEASRQSLDTMREDIRKAYYDIDKHLKPKIKCITNELKLKDLKEPSLVLHCLKVPQFLQRMEARAREREEKHAIIRERRKQMEEERIRLKQQAELARSEMDKEEKIKRIKELRDKRKREKVENIRKKQYAERLRSLIVMADLHYEKYLMAKYGVRPLRRLIEIKQDNMEKAKAHHRFQTLKNIFLNWMWYTEDMWFDRNYKAEDHHRKKILRTTFDSLKKNHYEFVLKKQVADDYYDLYVTHMVFRKFREGIEIIKKEFQIKLLKATVYYSSNILFKTFTCWRSLPALNALKREQEARKLKWRQKVLLVVPDYKPPED</sequence>
<dbReference type="AlphaFoldDB" id="A0A8S4S7Z7"/>
<keyword evidence="3" id="KW-1185">Reference proteome</keyword>
<protein>
    <submittedName>
        <fullName evidence="2">Jg23888 protein</fullName>
    </submittedName>
</protein>
<accession>A0A8S4S7Z7</accession>
<gene>
    <name evidence="2" type="primary">jg23888</name>
    <name evidence="2" type="ORF">PAEG_LOCUS21486</name>
</gene>
<dbReference type="OrthoDB" id="6256972at2759"/>
<comment type="caution">
    <text evidence="2">The sequence shown here is derived from an EMBL/GenBank/DDBJ whole genome shotgun (WGS) entry which is preliminary data.</text>
</comment>
<organism evidence="2 3">
    <name type="scientific">Pararge aegeria aegeria</name>
    <dbReference type="NCBI Taxonomy" id="348720"/>
    <lineage>
        <taxon>Eukaryota</taxon>
        <taxon>Metazoa</taxon>
        <taxon>Ecdysozoa</taxon>
        <taxon>Arthropoda</taxon>
        <taxon>Hexapoda</taxon>
        <taxon>Insecta</taxon>
        <taxon>Pterygota</taxon>
        <taxon>Neoptera</taxon>
        <taxon>Endopterygota</taxon>
        <taxon>Lepidoptera</taxon>
        <taxon>Glossata</taxon>
        <taxon>Ditrysia</taxon>
        <taxon>Papilionoidea</taxon>
        <taxon>Nymphalidae</taxon>
        <taxon>Satyrinae</taxon>
        <taxon>Satyrini</taxon>
        <taxon>Parargina</taxon>
        <taxon>Pararge</taxon>
    </lineage>
</organism>
<name>A0A8S4S7Z7_9NEOP</name>